<name>A0ACC0A9Y1_CATRO</name>
<dbReference type="Proteomes" id="UP001060085">
    <property type="component" value="Linkage Group LG06"/>
</dbReference>
<organism evidence="1 2">
    <name type="scientific">Catharanthus roseus</name>
    <name type="common">Madagascar periwinkle</name>
    <name type="synonym">Vinca rosea</name>
    <dbReference type="NCBI Taxonomy" id="4058"/>
    <lineage>
        <taxon>Eukaryota</taxon>
        <taxon>Viridiplantae</taxon>
        <taxon>Streptophyta</taxon>
        <taxon>Embryophyta</taxon>
        <taxon>Tracheophyta</taxon>
        <taxon>Spermatophyta</taxon>
        <taxon>Magnoliopsida</taxon>
        <taxon>eudicotyledons</taxon>
        <taxon>Gunneridae</taxon>
        <taxon>Pentapetalae</taxon>
        <taxon>asterids</taxon>
        <taxon>lamiids</taxon>
        <taxon>Gentianales</taxon>
        <taxon>Apocynaceae</taxon>
        <taxon>Rauvolfioideae</taxon>
        <taxon>Vinceae</taxon>
        <taxon>Catharanthinae</taxon>
        <taxon>Catharanthus</taxon>
    </lineage>
</organism>
<dbReference type="EMBL" id="CM044706">
    <property type="protein sequence ID" value="KAI5656777.1"/>
    <property type="molecule type" value="Genomic_DNA"/>
</dbReference>
<evidence type="ECO:0000313" key="1">
    <source>
        <dbReference type="EMBL" id="KAI5656777.1"/>
    </source>
</evidence>
<reference evidence="2" key="1">
    <citation type="journal article" date="2023" name="Nat. Plants">
        <title>Single-cell RNA sequencing provides a high-resolution roadmap for understanding the multicellular compartmentation of specialized metabolism.</title>
        <authorList>
            <person name="Sun S."/>
            <person name="Shen X."/>
            <person name="Li Y."/>
            <person name="Li Y."/>
            <person name="Wang S."/>
            <person name="Li R."/>
            <person name="Zhang H."/>
            <person name="Shen G."/>
            <person name="Guo B."/>
            <person name="Wei J."/>
            <person name="Xu J."/>
            <person name="St-Pierre B."/>
            <person name="Chen S."/>
            <person name="Sun C."/>
        </authorList>
    </citation>
    <scope>NUCLEOTIDE SEQUENCE [LARGE SCALE GENOMIC DNA]</scope>
</reference>
<protein>
    <submittedName>
        <fullName evidence="1">Uncharacterized protein</fullName>
    </submittedName>
</protein>
<evidence type="ECO:0000313" key="2">
    <source>
        <dbReference type="Proteomes" id="UP001060085"/>
    </source>
</evidence>
<keyword evidence="2" id="KW-1185">Reference proteome</keyword>
<accession>A0ACC0A9Y1</accession>
<comment type="caution">
    <text evidence="1">The sequence shown here is derived from an EMBL/GenBank/DDBJ whole genome shotgun (WGS) entry which is preliminary data.</text>
</comment>
<gene>
    <name evidence="1" type="ORF">M9H77_25570</name>
</gene>
<proteinExistence type="predicted"/>
<sequence length="346" mass="38949">MNVWTILGREEFTFVEEGMGGKRQGEVVVVEEGKKRKNKEGKGGIGLRDARVVWVGHPSRSLATHGISALLLFLLLLLRFWCSLLLSSSESSLQSLCLLESSRLLVSPPDPSTLPLLFSLGSDVLCFSVVHRPSVSPCLSVGESSSLIFCWPLHGGGEPLARNSANARVSFPNVMTVSGVFFCNRDQEAPFFPVPEEAEGIPSEVSKSCNECELINRMSMDEFSRCDSLRHFLYLQSCTWAADEILLFDQLLEAQLQKIFRLLMKYSEDLQHQKANQLIEQKRIIIRMGQCCSGPLGQEGKPEEEAMSLRKRCLALAKEQRTRLYILKRCIIMLLQWPKYDKSSLF</sequence>